<evidence type="ECO:0000313" key="2">
    <source>
        <dbReference type="Proteomes" id="UP001430953"/>
    </source>
</evidence>
<gene>
    <name evidence="1" type="ORF">PUN28_007386</name>
</gene>
<dbReference type="Proteomes" id="UP001430953">
    <property type="component" value="Unassembled WGS sequence"/>
</dbReference>
<reference evidence="1 2" key="1">
    <citation type="submission" date="2023-03" db="EMBL/GenBank/DDBJ databases">
        <title>High recombination rates correlate with genetic variation in Cardiocondyla obscurior ants.</title>
        <authorList>
            <person name="Errbii M."/>
        </authorList>
    </citation>
    <scope>NUCLEOTIDE SEQUENCE [LARGE SCALE GENOMIC DNA]</scope>
    <source>
        <strain evidence="1">Alpha-2009</strain>
        <tissue evidence="1">Whole body</tissue>
    </source>
</reference>
<dbReference type="EMBL" id="JADYXP020000006">
    <property type="protein sequence ID" value="KAL0122633.1"/>
    <property type="molecule type" value="Genomic_DNA"/>
</dbReference>
<sequence length="109" mass="11956">MDRATKRPLKDHIISFSFPIGKNFDGNSNFLEGLSDSTKQRGLRFVGTSERYRYITAYGGCRSPRGPSFLGASVSFARTQRLSTFLIRCAARRIILRACGATASAASSI</sequence>
<keyword evidence="2" id="KW-1185">Reference proteome</keyword>
<comment type="caution">
    <text evidence="1">The sequence shown here is derived from an EMBL/GenBank/DDBJ whole genome shotgun (WGS) entry which is preliminary data.</text>
</comment>
<organism evidence="1 2">
    <name type="scientific">Cardiocondyla obscurior</name>
    <dbReference type="NCBI Taxonomy" id="286306"/>
    <lineage>
        <taxon>Eukaryota</taxon>
        <taxon>Metazoa</taxon>
        <taxon>Ecdysozoa</taxon>
        <taxon>Arthropoda</taxon>
        <taxon>Hexapoda</taxon>
        <taxon>Insecta</taxon>
        <taxon>Pterygota</taxon>
        <taxon>Neoptera</taxon>
        <taxon>Endopterygota</taxon>
        <taxon>Hymenoptera</taxon>
        <taxon>Apocrita</taxon>
        <taxon>Aculeata</taxon>
        <taxon>Formicoidea</taxon>
        <taxon>Formicidae</taxon>
        <taxon>Myrmicinae</taxon>
        <taxon>Cardiocondyla</taxon>
    </lineage>
</organism>
<name>A0AAW2G4P3_9HYME</name>
<accession>A0AAW2G4P3</accession>
<proteinExistence type="predicted"/>
<evidence type="ECO:0000313" key="1">
    <source>
        <dbReference type="EMBL" id="KAL0122633.1"/>
    </source>
</evidence>
<protein>
    <submittedName>
        <fullName evidence="1">Uncharacterized protein</fullName>
    </submittedName>
</protein>
<dbReference type="AlphaFoldDB" id="A0AAW2G4P3"/>